<accession>A0A1G7XU13</accession>
<dbReference type="InterPro" id="IPR036188">
    <property type="entry name" value="FAD/NAD-bd_sf"/>
</dbReference>
<evidence type="ECO:0000256" key="3">
    <source>
        <dbReference type="ARBA" id="ARBA00022827"/>
    </source>
</evidence>
<gene>
    <name evidence="5" type="ORF">SAMN05192573_105160</name>
</gene>
<dbReference type="Gene3D" id="3.30.70.2450">
    <property type="match status" value="1"/>
</dbReference>
<dbReference type="PANTHER" id="PTHR43004">
    <property type="entry name" value="TRK SYSTEM POTASSIUM UPTAKE PROTEIN"/>
    <property type="match status" value="1"/>
</dbReference>
<evidence type="ECO:0000313" key="5">
    <source>
        <dbReference type="EMBL" id="SDG87230.1"/>
    </source>
</evidence>
<dbReference type="Proteomes" id="UP000199705">
    <property type="component" value="Unassembled WGS sequence"/>
</dbReference>
<dbReference type="PANTHER" id="PTHR43004:SF19">
    <property type="entry name" value="BINDING MONOOXYGENASE, PUTATIVE (JCVI)-RELATED"/>
    <property type="match status" value="1"/>
</dbReference>
<evidence type="ECO:0000259" key="4">
    <source>
        <dbReference type="Pfam" id="PF01494"/>
    </source>
</evidence>
<name>A0A1G7XU13_9SPHI</name>
<keyword evidence="2" id="KW-0285">Flavoprotein</keyword>
<comment type="cofactor">
    <cofactor evidence="1">
        <name>FAD</name>
        <dbReference type="ChEBI" id="CHEBI:57692"/>
    </cofactor>
</comment>
<dbReference type="AlphaFoldDB" id="A0A1G7XU13"/>
<proteinExistence type="predicted"/>
<feature type="domain" description="FAD-binding" evidence="4">
    <location>
        <begin position="8"/>
        <end position="345"/>
    </location>
</feature>
<keyword evidence="3" id="KW-0274">FAD</keyword>
<sequence>MTISQQHTPVVIVGAGPSGLMMAAQLLRHGVQPVIIDSKQGPTTHSKALAVQARSMEIYRQMGIIDKVLNDGKRGGGVQFNQDGEEVASLSLANVGEMQTVFPFIQMYPQSKNERLLLDFITLNCCPVYWNTSLLSLSQDTGKVTLKLQSGEDKQTITCDWLVAADGAHSTVRKQLSIPFNGDTYQHQFYLADIKIEADFGDKVNLFLSKKGFAGFFPMPDERSYRVVGNLPDEFDKKDELQIEEVLPHLRNVTQQQIIVEHTNWFTTYRLHHRMADKFRQQRCFLIGDAAHIHSPVGGQGMNTGLQDANNLAWKLAGVVNNQLKVSVLDSYAQERMPVAKELLNTTDRIFKMILSRNWFINLLKKYLLPVVLKWVWSKPNLREAFFKRVSQTGVSYRDSAINLNLSHASHIKAGDRLPYLKVFDEKREVETDLHEWCNKPGFTLICLGKLKELDLFTIAKWITQNYGASLNFFYLPPSTKNQHIFDAFAIKENQKKALITRPDMHIGFLNDVVDIDMMDNYLLNVVGVKPIIVHGS</sequence>
<evidence type="ECO:0000256" key="1">
    <source>
        <dbReference type="ARBA" id="ARBA00001974"/>
    </source>
</evidence>
<keyword evidence="6" id="KW-1185">Reference proteome</keyword>
<dbReference type="InterPro" id="IPR050641">
    <property type="entry name" value="RIFMO-like"/>
</dbReference>
<organism evidence="5 6">
    <name type="scientific">Mucilaginibacter gossypii</name>
    <dbReference type="NCBI Taxonomy" id="551996"/>
    <lineage>
        <taxon>Bacteria</taxon>
        <taxon>Pseudomonadati</taxon>
        <taxon>Bacteroidota</taxon>
        <taxon>Sphingobacteriia</taxon>
        <taxon>Sphingobacteriales</taxon>
        <taxon>Sphingobacteriaceae</taxon>
        <taxon>Mucilaginibacter</taxon>
    </lineage>
</organism>
<evidence type="ECO:0000313" key="6">
    <source>
        <dbReference type="Proteomes" id="UP000199705"/>
    </source>
</evidence>
<dbReference type="GO" id="GO:0071949">
    <property type="term" value="F:FAD binding"/>
    <property type="evidence" value="ECO:0007669"/>
    <property type="project" value="InterPro"/>
</dbReference>
<dbReference type="STRING" id="551996.SAMN05192573_105160"/>
<dbReference type="Pfam" id="PF01494">
    <property type="entry name" value="FAD_binding_3"/>
    <property type="match status" value="1"/>
</dbReference>
<dbReference type="InterPro" id="IPR002938">
    <property type="entry name" value="FAD-bd"/>
</dbReference>
<dbReference type="SUPFAM" id="SSF51905">
    <property type="entry name" value="FAD/NAD(P)-binding domain"/>
    <property type="match status" value="1"/>
</dbReference>
<evidence type="ECO:0000256" key="2">
    <source>
        <dbReference type="ARBA" id="ARBA00022630"/>
    </source>
</evidence>
<dbReference type="RefSeq" id="WP_091167321.1">
    <property type="nucleotide sequence ID" value="NZ_FNCG01000005.1"/>
</dbReference>
<dbReference type="EMBL" id="FNCG01000005">
    <property type="protein sequence ID" value="SDG87230.1"/>
    <property type="molecule type" value="Genomic_DNA"/>
</dbReference>
<dbReference type="PRINTS" id="PR00420">
    <property type="entry name" value="RNGMNOXGNASE"/>
</dbReference>
<reference evidence="6" key="1">
    <citation type="submission" date="2016-10" db="EMBL/GenBank/DDBJ databases">
        <authorList>
            <person name="Varghese N."/>
            <person name="Submissions S."/>
        </authorList>
    </citation>
    <scope>NUCLEOTIDE SEQUENCE [LARGE SCALE GENOMIC DNA]</scope>
    <source>
        <strain evidence="6">Gh-67</strain>
    </source>
</reference>
<protein>
    <submittedName>
        <fullName evidence="5">2-polyprenyl-6-methoxyphenol hydroxylase</fullName>
    </submittedName>
</protein>
<dbReference type="GO" id="GO:0016709">
    <property type="term" value="F:oxidoreductase activity, acting on paired donors, with incorporation or reduction of molecular oxygen, NAD(P)H as one donor, and incorporation of one atom of oxygen"/>
    <property type="evidence" value="ECO:0007669"/>
    <property type="project" value="UniProtKB-ARBA"/>
</dbReference>
<dbReference type="Gene3D" id="3.50.50.60">
    <property type="entry name" value="FAD/NAD(P)-binding domain"/>
    <property type="match status" value="1"/>
</dbReference>